<dbReference type="Gene3D" id="2.60.40.3010">
    <property type="match status" value="1"/>
</dbReference>
<dbReference type="OrthoDB" id="2867600at2759"/>
<accession>A0A2H3CX78</accession>
<dbReference type="Proteomes" id="UP000217790">
    <property type="component" value="Unassembled WGS sequence"/>
</dbReference>
<protein>
    <submittedName>
        <fullName evidence="1">Uncharacterized protein</fullName>
    </submittedName>
</protein>
<keyword evidence="2" id="KW-1185">Reference proteome</keyword>
<dbReference type="AlphaFoldDB" id="A0A2H3CX78"/>
<evidence type="ECO:0000313" key="1">
    <source>
        <dbReference type="EMBL" id="PBK87641.1"/>
    </source>
</evidence>
<proteinExistence type="predicted"/>
<dbReference type="EMBL" id="KZ293677">
    <property type="protein sequence ID" value="PBK87641.1"/>
    <property type="molecule type" value="Genomic_DNA"/>
</dbReference>
<evidence type="ECO:0000313" key="2">
    <source>
        <dbReference type="Proteomes" id="UP000217790"/>
    </source>
</evidence>
<name>A0A2H3CX78_ARMGA</name>
<gene>
    <name evidence="1" type="ORF">ARMGADRAFT_938447</name>
</gene>
<organism evidence="1 2">
    <name type="scientific">Armillaria gallica</name>
    <name type="common">Bulbous honey fungus</name>
    <name type="synonym">Armillaria bulbosa</name>
    <dbReference type="NCBI Taxonomy" id="47427"/>
    <lineage>
        <taxon>Eukaryota</taxon>
        <taxon>Fungi</taxon>
        <taxon>Dikarya</taxon>
        <taxon>Basidiomycota</taxon>
        <taxon>Agaricomycotina</taxon>
        <taxon>Agaricomycetes</taxon>
        <taxon>Agaricomycetidae</taxon>
        <taxon>Agaricales</taxon>
        <taxon>Marasmiineae</taxon>
        <taxon>Physalacriaceae</taxon>
        <taxon>Armillaria</taxon>
    </lineage>
</organism>
<dbReference type="Pfam" id="PF22352">
    <property type="entry name" value="K319L-like_PKD"/>
    <property type="match status" value="1"/>
</dbReference>
<reference evidence="2" key="1">
    <citation type="journal article" date="2017" name="Nat. Ecol. Evol.">
        <title>Genome expansion and lineage-specific genetic innovations in the forest pathogenic fungi Armillaria.</title>
        <authorList>
            <person name="Sipos G."/>
            <person name="Prasanna A.N."/>
            <person name="Walter M.C."/>
            <person name="O'Connor E."/>
            <person name="Balint B."/>
            <person name="Krizsan K."/>
            <person name="Kiss B."/>
            <person name="Hess J."/>
            <person name="Varga T."/>
            <person name="Slot J."/>
            <person name="Riley R."/>
            <person name="Boka B."/>
            <person name="Rigling D."/>
            <person name="Barry K."/>
            <person name="Lee J."/>
            <person name="Mihaltcheva S."/>
            <person name="LaButti K."/>
            <person name="Lipzen A."/>
            <person name="Waldron R."/>
            <person name="Moloney N.M."/>
            <person name="Sperisen C."/>
            <person name="Kredics L."/>
            <person name="Vagvoelgyi C."/>
            <person name="Patrignani A."/>
            <person name="Fitzpatrick D."/>
            <person name="Nagy I."/>
            <person name="Doyle S."/>
            <person name="Anderson J.B."/>
            <person name="Grigoriev I.V."/>
            <person name="Gueldener U."/>
            <person name="Muensterkoetter M."/>
            <person name="Nagy L.G."/>
        </authorList>
    </citation>
    <scope>NUCLEOTIDE SEQUENCE [LARGE SCALE GENOMIC DNA]</scope>
    <source>
        <strain evidence="2">Ar21-2</strain>
    </source>
</reference>
<dbReference type="InParanoid" id="A0A2H3CX78"/>
<sequence>MILTVGSPRFVQLHETYLVSVTNLTFSWSQTSGVTVELANANSINVTFLAPAVSTVSTLVFTLTVSNDAGESSDQVVININPGPTVDSITIEEASWKSGKGSGTLTVIASTNVASSQLFATDPDVDTIAMTSLGSGRFQALVSIRPSPVLVTITSSLGASVTVPVS</sequence>